<evidence type="ECO:0000313" key="2">
    <source>
        <dbReference type="EMBL" id="ETN43987.1"/>
    </source>
</evidence>
<dbReference type="PANTHER" id="PTHR13774">
    <property type="entry name" value="PHENAZINE BIOSYNTHESIS PROTEIN"/>
    <property type="match status" value="1"/>
</dbReference>
<dbReference type="EMBL" id="KB822716">
    <property type="protein sequence ID" value="ETN43987.1"/>
    <property type="molecule type" value="Genomic_DNA"/>
</dbReference>
<dbReference type="Proteomes" id="UP000030752">
    <property type="component" value="Unassembled WGS sequence"/>
</dbReference>
<dbReference type="Gene3D" id="3.10.310.10">
    <property type="entry name" value="Diaminopimelate Epimerase, Chain A, domain 1"/>
    <property type="match status" value="2"/>
</dbReference>
<evidence type="ECO:0000313" key="3">
    <source>
        <dbReference type="Proteomes" id="UP000030752"/>
    </source>
</evidence>
<dbReference type="NCBIfam" id="TIGR00654">
    <property type="entry name" value="PhzF_family"/>
    <property type="match status" value="1"/>
</dbReference>
<reference evidence="2 3" key="1">
    <citation type="submission" date="2013-03" db="EMBL/GenBank/DDBJ databases">
        <title>The Genome Sequence of Phialophora europaea CBS 101466.</title>
        <authorList>
            <consortium name="The Broad Institute Genomics Platform"/>
            <person name="Cuomo C."/>
            <person name="de Hoog S."/>
            <person name="Gorbushina A."/>
            <person name="Walker B."/>
            <person name="Young S.K."/>
            <person name="Zeng Q."/>
            <person name="Gargeya S."/>
            <person name="Fitzgerald M."/>
            <person name="Haas B."/>
            <person name="Abouelleil A."/>
            <person name="Allen A.W."/>
            <person name="Alvarado L."/>
            <person name="Arachchi H.M."/>
            <person name="Berlin A.M."/>
            <person name="Chapman S.B."/>
            <person name="Gainer-Dewar J."/>
            <person name="Goldberg J."/>
            <person name="Griggs A."/>
            <person name="Gujja S."/>
            <person name="Hansen M."/>
            <person name="Howarth C."/>
            <person name="Imamovic A."/>
            <person name="Ireland A."/>
            <person name="Larimer J."/>
            <person name="McCowan C."/>
            <person name="Murphy C."/>
            <person name="Pearson M."/>
            <person name="Poon T.W."/>
            <person name="Priest M."/>
            <person name="Roberts A."/>
            <person name="Saif S."/>
            <person name="Shea T."/>
            <person name="Sisk P."/>
            <person name="Sykes S."/>
            <person name="Wortman J."/>
            <person name="Nusbaum C."/>
            <person name="Birren B."/>
        </authorList>
    </citation>
    <scope>NUCLEOTIDE SEQUENCE [LARGE SCALE GENOMIC DNA]</scope>
    <source>
        <strain evidence="2 3">CBS 101466</strain>
    </source>
</reference>
<dbReference type="STRING" id="1220924.W2S5M8"/>
<dbReference type="PIRSF" id="PIRSF016184">
    <property type="entry name" value="PhzC_PhzF"/>
    <property type="match status" value="1"/>
</dbReference>
<feature type="active site" evidence="1">
    <location>
        <position position="51"/>
    </location>
</feature>
<dbReference type="RefSeq" id="XP_008713743.1">
    <property type="nucleotide sequence ID" value="XM_008715521.1"/>
</dbReference>
<keyword evidence="3" id="KW-1185">Reference proteome</keyword>
<gene>
    <name evidence="2" type="ORF">HMPREF1541_10852</name>
</gene>
<dbReference type="InParanoid" id="W2S5M8"/>
<dbReference type="GO" id="GO:0016853">
    <property type="term" value="F:isomerase activity"/>
    <property type="evidence" value="ECO:0007669"/>
    <property type="project" value="TreeGrafter"/>
</dbReference>
<dbReference type="Pfam" id="PF02567">
    <property type="entry name" value="PhzC-PhzF"/>
    <property type="match status" value="1"/>
</dbReference>
<dbReference type="HOGENOM" id="CLU_048756_1_0_1"/>
<dbReference type="AlphaFoldDB" id="W2S5M8"/>
<sequence length="323" mass="34799">MADQKLQFLTTDVFTATRYEGNPLAIVRLPKSQKLTQAQKQAIANEFNLSETVVLHESEESYRKSEWTFDIFITTQEIPFAGHPTIGTICYLGRSLQATGAGGIIQGALNCKAGKIPWSYDTASGAATAEIPHDSHLHSRSLDVRGLEAQGLSKDVTNSFVNSAPFFSIVKGMTFCLVELSSLEALGAVKTGYKPLSQEGLTPEYTAGGVAGLFFYHVTGEGKSDSATGLRTRMIRTRMVLDNIEDPATGSASSGLAVYLSKHHPKLRAPDQKLHKFEFTQGVEMGRKSVIGLEVTLGEAAKVEKVVLSGSAVEVMEGNISVP</sequence>
<dbReference type="eggNOG" id="KOG3033">
    <property type="taxonomic scope" value="Eukaryota"/>
</dbReference>
<proteinExistence type="predicted"/>
<evidence type="ECO:0000256" key="1">
    <source>
        <dbReference type="PIRSR" id="PIRSR016184-1"/>
    </source>
</evidence>
<name>W2S5M8_CYPE1</name>
<dbReference type="OrthoDB" id="75169at2759"/>
<dbReference type="GO" id="GO:0005737">
    <property type="term" value="C:cytoplasm"/>
    <property type="evidence" value="ECO:0007669"/>
    <property type="project" value="TreeGrafter"/>
</dbReference>
<evidence type="ECO:0008006" key="4">
    <source>
        <dbReference type="Google" id="ProtNLM"/>
    </source>
</evidence>
<dbReference type="FunCoup" id="W2S5M8">
    <property type="interactions" value="135"/>
</dbReference>
<dbReference type="GeneID" id="19978191"/>
<dbReference type="InterPro" id="IPR003719">
    <property type="entry name" value="Phenazine_PhzF-like"/>
</dbReference>
<dbReference type="SUPFAM" id="SSF54506">
    <property type="entry name" value="Diaminopimelate epimerase-like"/>
    <property type="match status" value="1"/>
</dbReference>
<dbReference type="VEuPathDB" id="FungiDB:HMPREF1541_10852"/>
<accession>W2S5M8</accession>
<protein>
    <recommendedName>
        <fullName evidence="4">Phenazine biosynthesis protein</fullName>
    </recommendedName>
</protein>
<dbReference type="PANTHER" id="PTHR13774:SF32">
    <property type="entry name" value="ANTISENSE-ENHANCING SEQUENCE 1"/>
    <property type="match status" value="1"/>
</dbReference>
<organism evidence="2 3">
    <name type="scientific">Cyphellophora europaea (strain CBS 101466)</name>
    <name type="common">Phialophora europaea</name>
    <dbReference type="NCBI Taxonomy" id="1220924"/>
    <lineage>
        <taxon>Eukaryota</taxon>
        <taxon>Fungi</taxon>
        <taxon>Dikarya</taxon>
        <taxon>Ascomycota</taxon>
        <taxon>Pezizomycotina</taxon>
        <taxon>Eurotiomycetes</taxon>
        <taxon>Chaetothyriomycetidae</taxon>
        <taxon>Chaetothyriales</taxon>
        <taxon>Cyphellophoraceae</taxon>
        <taxon>Cyphellophora</taxon>
    </lineage>
</organism>